<evidence type="ECO:0000256" key="1">
    <source>
        <dbReference type="SAM" id="MobiDB-lite"/>
    </source>
</evidence>
<dbReference type="AlphaFoldDB" id="A0ABD2J498"/>
<comment type="caution">
    <text evidence="3">The sequence shown here is derived from an EMBL/GenBank/DDBJ whole genome shotgun (WGS) entry which is preliminary data.</text>
</comment>
<sequence>MFHHTFCTLLILALFIGKCLPTVQPQKQQQNQRHSREQTKRFLSPPVGPARPVIRRAPFIRPQNEQMHTKSVAVAAAFAVHPPAIRPPKGMATKLNQAKLKDFFSQIRMKLQKA</sequence>
<dbReference type="Proteomes" id="UP001620645">
    <property type="component" value="Unassembled WGS sequence"/>
</dbReference>
<evidence type="ECO:0000256" key="2">
    <source>
        <dbReference type="SAM" id="SignalP"/>
    </source>
</evidence>
<feature type="signal peptide" evidence="2">
    <location>
        <begin position="1"/>
        <end position="21"/>
    </location>
</feature>
<keyword evidence="4" id="KW-1185">Reference proteome</keyword>
<organism evidence="3 4">
    <name type="scientific">Heterodera schachtii</name>
    <name type="common">Sugarbeet cyst nematode worm</name>
    <name type="synonym">Tylenchus schachtii</name>
    <dbReference type="NCBI Taxonomy" id="97005"/>
    <lineage>
        <taxon>Eukaryota</taxon>
        <taxon>Metazoa</taxon>
        <taxon>Ecdysozoa</taxon>
        <taxon>Nematoda</taxon>
        <taxon>Chromadorea</taxon>
        <taxon>Rhabditida</taxon>
        <taxon>Tylenchina</taxon>
        <taxon>Tylenchomorpha</taxon>
        <taxon>Tylenchoidea</taxon>
        <taxon>Heteroderidae</taxon>
        <taxon>Heteroderinae</taxon>
        <taxon>Heterodera</taxon>
    </lineage>
</organism>
<keyword evidence="2" id="KW-0732">Signal</keyword>
<feature type="chain" id="PRO_5044864872" evidence="2">
    <location>
        <begin position="22"/>
        <end position="114"/>
    </location>
</feature>
<name>A0ABD2J498_HETSC</name>
<protein>
    <submittedName>
        <fullName evidence="3">Uncharacterized protein</fullName>
    </submittedName>
</protein>
<feature type="region of interest" description="Disordered" evidence="1">
    <location>
        <begin position="25"/>
        <end position="51"/>
    </location>
</feature>
<accession>A0ABD2J498</accession>
<reference evidence="3 4" key="1">
    <citation type="submission" date="2024-10" db="EMBL/GenBank/DDBJ databases">
        <authorList>
            <person name="Kim D."/>
        </authorList>
    </citation>
    <scope>NUCLEOTIDE SEQUENCE [LARGE SCALE GENOMIC DNA]</scope>
    <source>
        <strain evidence="3">Taebaek</strain>
    </source>
</reference>
<evidence type="ECO:0000313" key="3">
    <source>
        <dbReference type="EMBL" id="KAL3085235.1"/>
    </source>
</evidence>
<evidence type="ECO:0000313" key="4">
    <source>
        <dbReference type="Proteomes" id="UP001620645"/>
    </source>
</evidence>
<proteinExistence type="predicted"/>
<dbReference type="EMBL" id="JBICCN010000232">
    <property type="protein sequence ID" value="KAL3085235.1"/>
    <property type="molecule type" value="Genomic_DNA"/>
</dbReference>
<gene>
    <name evidence="3" type="ORF">niasHS_010304</name>
</gene>